<dbReference type="PROSITE" id="PS00926">
    <property type="entry name" value="LYSYL_OXIDASE"/>
    <property type="match status" value="1"/>
</dbReference>
<dbReference type="SMART" id="SM00202">
    <property type="entry name" value="SR"/>
    <property type="match status" value="4"/>
</dbReference>
<feature type="disulfide bond" evidence="15">
    <location>
        <begin position="260"/>
        <end position="321"/>
    </location>
</feature>
<name>A0A674CXB3_SALTR</name>
<comment type="catalytic activity">
    <reaction evidence="14 16">
        <text>L-lysyl-[protein] + O2 + H2O = (S)-2-amino-6-oxohexanoyl-[protein] + H2O2 + NH4(+)</text>
        <dbReference type="Rhea" id="RHEA:24544"/>
        <dbReference type="Rhea" id="RHEA-COMP:9752"/>
        <dbReference type="Rhea" id="RHEA-COMP:12448"/>
        <dbReference type="ChEBI" id="CHEBI:15377"/>
        <dbReference type="ChEBI" id="CHEBI:15379"/>
        <dbReference type="ChEBI" id="CHEBI:16240"/>
        <dbReference type="ChEBI" id="CHEBI:28938"/>
        <dbReference type="ChEBI" id="CHEBI:29969"/>
        <dbReference type="ChEBI" id="CHEBI:131803"/>
        <dbReference type="EC" id="1.4.3.13"/>
    </reaction>
</comment>
<feature type="disulfide bond" evidence="15">
    <location>
        <begin position="57"/>
        <end position="118"/>
    </location>
</feature>
<feature type="disulfide bond" evidence="15">
    <location>
        <begin position="207"/>
        <end position="217"/>
    </location>
</feature>
<dbReference type="PROSITE" id="PS00420">
    <property type="entry name" value="SRCR_1"/>
    <property type="match status" value="1"/>
</dbReference>
<dbReference type="PRINTS" id="PR00258">
    <property type="entry name" value="SPERACTRCPTR"/>
</dbReference>
<protein>
    <recommendedName>
        <fullName evidence="16">Lysyl oxidase homolog</fullName>
        <ecNumber evidence="16">1.4.3.13</ecNumber>
    </recommendedName>
</protein>
<gene>
    <name evidence="18" type="primary">LOXL3</name>
    <name evidence="18" type="synonym">LOC115173044</name>
</gene>
<dbReference type="GO" id="GO:0030199">
    <property type="term" value="P:collagen fibril organization"/>
    <property type="evidence" value="ECO:0007669"/>
    <property type="project" value="TreeGrafter"/>
</dbReference>
<feature type="domain" description="SRCR" evidence="17">
    <location>
        <begin position="332"/>
        <end position="440"/>
    </location>
</feature>
<dbReference type="SUPFAM" id="SSF56487">
    <property type="entry name" value="SRCR-like"/>
    <property type="match status" value="4"/>
</dbReference>
<comment type="caution">
    <text evidence="15">Lacks conserved residue(s) required for the propagation of feature annotation.</text>
</comment>
<feature type="domain" description="SRCR" evidence="17">
    <location>
        <begin position="18"/>
        <end position="119"/>
    </location>
</feature>
<feature type="disulfide bond" evidence="15">
    <location>
        <begin position="88"/>
        <end position="98"/>
    </location>
</feature>
<feature type="disulfide bond" evidence="15">
    <location>
        <begin position="247"/>
        <end position="311"/>
    </location>
</feature>
<proteinExistence type="inferred from homology"/>
<evidence type="ECO:0000313" key="19">
    <source>
        <dbReference type="Proteomes" id="UP000472277"/>
    </source>
</evidence>
<keyword evidence="7" id="KW-0732">Signal</keyword>
<comment type="function">
    <text evidence="16">Mediates the post-translational oxidative deamination of lysine residues on target proteins leading to the formation of deaminated lysine (allysine).</text>
</comment>
<dbReference type="PANTHER" id="PTHR45817:SF2">
    <property type="entry name" value="LYSYL OXIDASE HOMOLOG 3"/>
    <property type="match status" value="1"/>
</dbReference>
<dbReference type="PROSITE" id="PS50287">
    <property type="entry name" value="SRCR_2"/>
    <property type="match status" value="4"/>
</dbReference>
<keyword evidence="6 16" id="KW-0479">Metal-binding</keyword>
<dbReference type="AlphaFoldDB" id="A0A674CXB3"/>
<dbReference type="GO" id="GO:0016020">
    <property type="term" value="C:membrane"/>
    <property type="evidence" value="ECO:0007669"/>
    <property type="project" value="InterPro"/>
</dbReference>
<evidence type="ECO:0000256" key="12">
    <source>
        <dbReference type="ARBA" id="ARBA00023157"/>
    </source>
</evidence>
<dbReference type="GO" id="GO:0005615">
    <property type="term" value="C:extracellular space"/>
    <property type="evidence" value="ECO:0007669"/>
    <property type="project" value="UniProtKB-UniRule"/>
</dbReference>
<dbReference type="Pfam" id="PF00530">
    <property type="entry name" value="SRCR"/>
    <property type="match status" value="4"/>
</dbReference>
<sequence length="668" mass="74834">VQLEGTTSPKPQNDRLQFRLVGYPRKHNEGRIEVFYKGEWGTICDDDFSLSNANVLCRQLGFVSATGWTHSAKYGKGLGKIWLDNVQCNGGEKSIELCKSRGWGNSDCTHDEDAGVVCKDERLPGFVDSNIIDAQVDENKMEKVRLRPVVTTKKMPVTEGVVEIKYKNGWAQICDVGWTTKNTRVICGMLGFPHEKKHQYRFHSVACVGTEVHLAACPLDTVRLKGGAKLGEGRVEVLKNNEWGTVCDDRWTLLSASVVCRELGFGSAKEALTGARMGQGMGPIHMNEVQCLGTEKSLWNCGFKNITSEDCQHVEDAAVRCNTPYMDLENSIRLTGGRTRYEGRVEVLSTKASGTKSWGLICGGAWGTKEAMVVCRQLGLGYANHGLQETWYWDSSNVTEMVMSGVKCTGNEMSLSHCQHHRTVSCQKTDAKFSAGVICSETASDLVLNAPLVQQSVYIEDRPLHMLYCAAEENCLSKSAASANWPYGHRRLLRFSSQIHNIGRADFRPKAGRHSWVWHACHGHYHSMDIFTHYDLLSSNGTKVAEGHKASFCLEDTECHEGISKRYECANFGEQGITVGCWDLYRHDIDCQWIDITDIKPGNYILQIVINPNFEVAESDFTNNAMKCNCKYDGHRIWLHNCHMGDAFSEEAERRFEKYPGQFNNQIS</sequence>
<evidence type="ECO:0000256" key="6">
    <source>
        <dbReference type="ARBA" id="ARBA00022723"/>
    </source>
</evidence>
<keyword evidence="12 15" id="KW-1015">Disulfide bond</keyword>
<keyword evidence="4 16" id="KW-0886">LTQ</keyword>
<dbReference type="EC" id="1.4.3.13" evidence="16"/>
<evidence type="ECO:0000256" key="1">
    <source>
        <dbReference type="ARBA" id="ARBA00001935"/>
    </source>
</evidence>
<evidence type="ECO:0000256" key="15">
    <source>
        <dbReference type="PROSITE-ProRule" id="PRU00196"/>
    </source>
</evidence>
<dbReference type="InterPro" id="IPR036772">
    <property type="entry name" value="SRCR-like_dom_sf"/>
</dbReference>
<evidence type="ECO:0000256" key="8">
    <source>
        <dbReference type="ARBA" id="ARBA00022737"/>
    </source>
</evidence>
<dbReference type="InterPro" id="IPR019828">
    <property type="entry name" value="Lysyl_oxidase_CS"/>
</dbReference>
<feature type="disulfide bond" evidence="15">
    <location>
        <begin position="291"/>
        <end position="301"/>
    </location>
</feature>
<organism evidence="18 19">
    <name type="scientific">Salmo trutta</name>
    <name type="common">Brown trout</name>
    <dbReference type="NCBI Taxonomy" id="8032"/>
    <lineage>
        <taxon>Eukaryota</taxon>
        <taxon>Metazoa</taxon>
        <taxon>Chordata</taxon>
        <taxon>Craniata</taxon>
        <taxon>Vertebrata</taxon>
        <taxon>Euteleostomi</taxon>
        <taxon>Actinopterygii</taxon>
        <taxon>Neopterygii</taxon>
        <taxon>Teleostei</taxon>
        <taxon>Protacanthopterygii</taxon>
        <taxon>Salmoniformes</taxon>
        <taxon>Salmonidae</taxon>
        <taxon>Salmoninae</taxon>
        <taxon>Salmo</taxon>
    </lineage>
</organism>
<dbReference type="Ensembl" id="ENSSTUT00000093736.1">
    <property type="protein sequence ID" value="ENSSTUP00000088083.1"/>
    <property type="gene ID" value="ENSSTUG00000038410.1"/>
</dbReference>
<reference evidence="18" key="2">
    <citation type="submission" date="2025-09" db="UniProtKB">
        <authorList>
            <consortium name="Ensembl"/>
        </authorList>
    </citation>
    <scope>IDENTIFICATION</scope>
</reference>
<comment type="PTM">
    <text evidence="16">The lysine tyrosylquinone cross-link (LTQ) is generated by condensation of the epsilon-amino group of a lysine with a topaquinone produced by oxidation of tyrosine.</text>
</comment>
<evidence type="ECO:0000256" key="14">
    <source>
        <dbReference type="ARBA" id="ARBA00047861"/>
    </source>
</evidence>
<dbReference type="PANTHER" id="PTHR45817">
    <property type="entry name" value="LYSYL OXIDASE-LIKE-RELATED"/>
    <property type="match status" value="1"/>
</dbReference>
<evidence type="ECO:0000259" key="17">
    <source>
        <dbReference type="PROSITE" id="PS50287"/>
    </source>
</evidence>
<dbReference type="Pfam" id="PF01186">
    <property type="entry name" value="Lysyl_oxidase"/>
    <property type="match status" value="1"/>
</dbReference>
<evidence type="ECO:0000256" key="4">
    <source>
        <dbReference type="ARBA" id="ARBA00022477"/>
    </source>
</evidence>
<evidence type="ECO:0000256" key="2">
    <source>
        <dbReference type="ARBA" id="ARBA00004239"/>
    </source>
</evidence>
<evidence type="ECO:0000256" key="3">
    <source>
        <dbReference type="ARBA" id="ARBA00007492"/>
    </source>
</evidence>
<dbReference type="Proteomes" id="UP000472277">
    <property type="component" value="Chromosome 33"/>
</dbReference>
<dbReference type="GO" id="GO:0004720">
    <property type="term" value="F:protein-lysine 6-oxidase activity"/>
    <property type="evidence" value="ECO:0007669"/>
    <property type="project" value="UniProtKB-UniRule"/>
</dbReference>
<evidence type="ECO:0000256" key="7">
    <source>
        <dbReference type="ARBA" id="ARBA00022729"/>
    </source>
</evidence>
<evidence type="ECO:0000313" key="18">
    <source>
        <dbReference type="Ensembl" id="ENSSTUP00000088083.1"/>
    </source>
</evidence>
<keyword evidence="19" id="KW-1185">Reference proteome</keyword>
<feature type="domain" description="SRCR" evidence="17">
    <location>
        <begin position="222"/>
        <end position="322"/>
    </location>
</feature>
<dbReference type="GeneTree" id="ENSGT00940000158157"/>
<dbReference type="FunFam" id="3.10.250.10:FF:000008">
    <property type="entry name" value="Lysyl oxidase homolog 2"/>
    <property type="match status" value="1"/>
</dbReference>
<comment type="cofactor">
    <cofactor evidence="1 16">
        <name>Cu cation</name>
        <dbReference type="ChEBI" id="CHEBI:23378"/>
    </cofactor>
</comment>
<comment type="subcellular location">
    <subcellularLocation>
        <location evidence="2 16">Secreted</location>
        <location evidence="2 16">Extracellular space</location>
    </subcellularLocation>
</comment>
<evidence type="ECO:0000256" key="9">
    <source>
        <dbReference type="ARBA" id="ARBA00022772"/>
    </source>
</evidence>
<dbReference type="Gene3D" id="3.10.250.10">
    <property type="entry name" value="SRCR-like domain"/>
    <property type="match status" value="4"/>
</dbReference>
<keyword evidence="11 16" id="KW-0186">Copper</keyword>
<keyword evidence="10 16" id="KW-0560">Oxidoreductase</keyword>
<evidence type="ECO:0000256" key="13">
    <source>
        <dbReference type="ARBA" id="ARBA00023180"/>
    </source>
</evidence>
<dbReference type="PRINTS" id="PR00074">
    <property type="entry name" value="LYSYLOXIDASE"/>
</dbReference>
<evidence type="ECO:0000256" key="11">
    <source>
        <dbReference type="ARBA" id="ARBA00023008"/>
    </source>
</evidence>
<accession>A0A674CXB3</accession>
<feature type="disulfide bond" evidence="15">
    <location>
        <begin position="408"/>
        <end position="418"/>
    </location>
</feature>
<feature type="domain" description="SRCR" evidence="17">
    <location>
        <begin position="144"/>
        <end position="218"/>
    </location>
</feature>
<keyword evidence="9 16" id="KW-0801">TPQ</keyword>
<dbReference type="InterPro" id="IPR001190">
    <property type="entry name" value="SRCR"/>
</dbReference>
<dbReference type="FunFam" id="3.10.250.10:FF:000001">
    <property type="entry name" value="Lysyl oxidase 4 isoform X1"/>
    <property type="match status" value="2"/>
</dbReference>
<keyword evidence="5 16" id="KW-0964">Secreted</keyword>
<comment type="similarity">
    <text evidence="3 16">Belongs to the lysyl oxidase family.</text>
</comment>
<reference evidence="18" key="1">
    <citation type="submission" date="2025-08" db="UniProtKB">
        <authorList>
            <consortium name="Ensembl"/>
        </authorList>
    </citation>
    <scope>IDENTIFICATION</scope>
</reference>
<evidence type="ECO:0000256" key="16">
    <source>
        <dbReference type="RuleBase" id="RU367046"/>
    </source>
</evidence>
<feature type="disulfide bond" evidence="15">
    <location>
        <begin position="44"/>
        <end position="108"/>
    </location>
</feature>
<keyword evidence="8" id="KW-0677">Repeat</keyword>
<keyword evidence="13" id="KW-0325">Glycoprotein</keyword>
<dbReference type="GO" id="GO:0005507">
    <property type="term" value="F:copper ion binding"/>
    <property type="evidence" value="ECO:0007669"/>
    <property type="project" value="UniProtKB-UniRule"/>
</dbReference>
<evidence type="ECO:0000256" key="10">
    <source>
        <dbReference type="ARBA" id="ARBA00023002"/>
    </source>
</evidence>
<dbReference type="InterPro" id="IPR050912">
    <property type="entry name" value="LOX-like_protein"/>
</dbReference>
<dbReference type="InterPro" id="IPR001695">
    <property type="entry name" value="Lysyl_oxidase"/>
</dbReference>
<evidence type="ECO:0000256" key="5">
    <source>
        <dbReference type="ARBA" id="ARBA00022525"/>
    </source>
</evidence>